<evidence type="ECO:0000256" key="1">
    <source>
        <dbReference type="SAM" id="MobiDB-lite"/>
    </source>
</evidence>
<comment type="caution">
    <text evidence="2">The sequence shown here is derived from an EMBL/GenBank/DDBJ whole genome shotgun (WGS) entry which is preliminary data.</text>
</comment>
<name>A0ABR4AZ52_9LECA</name>
<keyword evidence="3" id="KW-1185">Reference proteome</keyword>
<reference evidence="2 3" key="1">
    <citation type="submission" date="2024-09" db="EMBL/GenBank/DDBJ databases">
        <title>Rethinking Asexuality: The Enigmatic Case of Functional Sexual Genes in Lepraria (Stereocaulaceae).</title>
        <authorList>
            <person name="Doellman M."/>
            <person name="Sun Y."/>
            <person name="Barcenas-Pena A."/>
            <person name="Lumbsch H.T."/>
            <person name="Grewe F."/>
        </authorList>
    </citation>
    <scope>NUCLEOTIDE SEQUENCE [LARGE SCALE GENOMIC DNA]</scope>
    <source>
        <strain evidence="2 3">Grewe 0041</strain>
    </source>
</reference>
<gene>
    <name evidence="2" type="ORF">ABVK25_009776</name>
</gene>
<organism evidence="2 3">
    <name type="scientific">Lepraria finkii</name>
    <dbReference type="NCBI Taxonomy" id="1340010"/>
    <lineage>
        <taxon>Eukaryota</taxon>
        <taxon>Fungi</taxon>
        <taxon>Dikarya</taxon>
        <taxon>Ascomycota</taxon>
        <taxon>Pezizomycotina</taxon>
        <taxon>Lecanoromycetes</taxon>
        <taxon>OSLEUM clade</taxon>
        <taxon>Lecanoromycetidae</taxon>
        <taxon>Lecanorales</taxon>
        <taxon>Lecanorineae</taxon>
        <taxon>Stereocaulaceae</taxon>
        <taxon>Lepraria</taxon>
    </lineage>
</organism>
<proteinExistence type="predicted"/>
<feature type="region of interest" description="Disordered" evidence="1">
    <location>
        <begin position="1"/>
        <end position="75"/>
    </location>
</feature>
<evidence type="ECO:0000313" key="2">
    <source>
        <dbReference type="EMBL" id="KAL2049909.1"/>
    </source>
</evidence>
<accession>A0ABR4AZ52</accession>
<evidence type="ECO:0000313" key="3">
    <source>
        <dbReference type="Proteomes" id="UP001590951"/>
    </source>
</evidence>
<sequence>MPKRLRGLLELPKKDEEEDEENVGFLGESSQEAHVASPLYHDDRAASTPETAQSPRNVESTAITNATLLQSKKSY</sequence>
<protein>
    <submittedName>
        <fullName evidence="2">Uncharacterized protein</fullName>
    </submittedName>
</protein>
<dbReference type="EMBL" id="JBHFEH010000055">
    <property type="protein sequence ID" value="KAL2049909.1"/>
    <property type="molecule type" value="Genomic_DNA"/>
</dbReference>
<feature type="compositionally biased region" description="Polar residues" evidence="1">
    <location>
        <begin position="48"/>
        <end position="75"/>
    </location>
</feature>
<dbReference type="Proteomes" id="UP001590951">
    <property type="component" value="Unassembled WGS sequence"/>
</dbReference>